<keyword evidence="1" id="KW-0472">Membrane</keyword>
<keyword evidence="1" id="KW-1133">Transmembrane helix</keyword>
<feature type="transmembrane region" description="Helical" evidence="1">
    <location>
        <begin position="46"/>
        <end position="69"/>
    </location>
</feature>
<feature type="domain" description="C2H2-type" evidence="2">
    <location>
        <begin position="2"/>
        <end position="30"/>
    </location>
</feature>
<organism evidence="3 4">
    <name type="scientific">Haloplanus vescus</name>
    <dbReference type="NCBI Taxonomy" id="555874"/>
    <lineage>
        <taxon>Archaea</taxon>
        <taxon>Methanobacteriati</taxon>
        <taxon>Methanobacteriota</taxon>
        <taxon>Stenosarchaea group</taxon>
        <taxon>Halobacteria</taxon>
        <taxon>Halobacteriales</taxon>
        <taxon>Haloferacaceae</taxon>
        <taxon>Haloplanus</taxon>
    </lineage>
</organism>
<sequence>MRECRYCGETFDDEGAHDDHLKAEHADELGPIDRRRLSVDDDEGRVSLRMVALGVVVLLAGVVVVYATLMGSEGASRPIEPTDVGAVHYHGTINVTIGNQSVDFSQQRFQYESTNVDAFHFEGGDGSEWHVHARSVTLQWAMATIGLEVTDETVTADGETYGDDPDETAIVEVNGSPVEPSTYILQEGDHIRIVAR</sequence>
<dbReference type="PROSITE" id="PS00028">
    <property type="entry name" value="ZINC_FINGER_C2H2_1"/>
    <property type="match status" value="1"/>
</dbReference>
<dbReference type="InterPro" id="IPR013087">
    <property type="entry name" value="Znf_C2H2_type"/>
</dbReference>
<dbReference type="EMBL" id="FNQT01000001">
    <property type="protein sequence ID" value="SDZ89012.1"/>
    <property type="molecule type" value="Genomic_DNA"/>
</dbReference>
<gene>
    <name evidence="3" type="ORF">SAMN04488065_1033</name>
</gene>
<reference evidence="3 4" key="1">
    <citation type="submission" date="2016-10" db="EMBL/GenBank/DDBJ databases">
        <authorList>
            <person name="de Groot N.N."/>
        </authorList>
    </citation>
    <scope>NUCLEOTIDE SEQUENCE [LARGE SCALE GENOMIC DNA]</scope>
    <source>
        <strain evidence="3 4">CGMCC 1.8712</strain>
    </source>
</reference>
<evidence type="ECO:0000313" key="4">
    <source>
        <dbReference type="Proteomes" id="UP000236755"/>
    </source>
</evidence>
<name>A0A1H3WRK5_9EURY</name>
<dbReference type="OrthoDB" id="2572at2157"/>
<dbReference type="AlphaFoldDB" id="A0A1H3WRK5"/>
<evidence type="ECO:0000256" key="1">
    <source>
        <dbReference type="SAM" id="Phobius"/>
    </source>
</evidence>
<protein>
    <recommendedName>
        <fullName evidence="2">C2H2-type domain-containing protein</fullName>
    </recommendedName>
</protein>
<dbReference type="PROSITE" id="PS50157">
    <property type="entry name" value="ZINC_FINGER_C2H2_2"/>
    <property type="match status" value="1"/>
</dbReference>
<proteinExistence type="predicted"/>
<dbReference type="Proteomes" id="UP000236755">
    <property type="component" value="Unassembled WGS sequence"/>
</dbReference>
<dbReference type="STRING" id="555874.SAMN04488065_1033"/>
<evidence type="ECO:0000259" key="2">
    <source>
        <dbReference type="PROSITE" id="PS50157"/>
    </source>
</evidence>
<accession>A0A1H3WRK5</accession>
<dbReference type="RefSeq" id="WP_092632435.1">
    <property type="nucleotide sequence ID" value="NZ_FNQT01000001.1"/>
</dbReference>
<keyword evidence="4" id="KW-1185">Reference proteome</keyword>
<keyword evidence="1" id="KW-0812">Transmembrane</keyword>
<evidence type="ECO:0000313" key="3">
    <source>
        <dbReference type="EMBL" id="SDZ89012.1"/>
    </source>
</evidence>